<organism evidence="1 2">
    <name type="scientific">Monoraphidium neglectum</name>
    <dbReference type="NCBI Taxonomy" id="145388"/>
    <lineage>
        <taxon>Eukaryota</taxon>
        <taxon>Viridiplantae</taxon>
        <taxon>Chlorophyta</taxon>
        <taxon>core chlorophytes</taxon>
        <taxon>Chlorophyceae</taxon>
        <taxon>CS clade</taxon>
        <taxon>Sphaeropleales</taxon>
        <taxon>Selenastraceae</taxon>
        <taxon>Monoraphidium</taxon>
    </lineage>
</organism>
<accession>A0A0D2L3L3</accession>
<dbReference type="Proteomes" id="UP000054498">
    <property type="component" value="Unassembled WGS sequence"/>
</dbReference>
<keyword evidence="2" id="KW-1185">Reference proteome</keyword>
<gene>
    <name evidence="1" type="ORF">MNEG_6169</name>
</gene>
<sequence>MDGNMFNEAMMSALSGLSYFTPLMCSNTSDSNATKKLLQLRQLGVNTIADPLERRVRINGETPGSDVPQYVCEAFKQRQPRFAA</sequence>
<name>A0A0D2L3L3_9CHLO</name>
<dbReference type="KEGG" id="mng:MNEG_6169"/>
<reference evidence="1 2" key="1">
    <citation type="journal article" date="2013" name="BMC Genomics">
        <title>Reconstruction of the lipid metabolism for the microalga Monoraphidium neglectum from its genome sequence reveals characteristics suitable for biofuel production.</title>
        <authorList>
            <person name="Bogen C."/>
            <person name="Al-Dilaimi A."/>
            <person name="Albersmeier A."/>
            <person name="Wichmann J."/>
            <person name="Grundmann M."/>
            <person name="Rupp O."/>
            <person name="Lauersen K.J."/>
            <person name="Blifernez-Klassen O."/>
            <person name="Kalinowski J."/>
            <person name="Goesmann A."/>
            <person name="Mussgnug J.H."/>
            <person name="Kruse O."/>
        </authorList>
    </citation>
    <scope>NUCLEOTIDE SEQUENCE [LARGE SCALE GENOMIC DNA]</scope>
    <source>
        <strain evidence="1 2">SAG 48.87</strain>
    </source>
</reference>
<dbReference type="GeneID" id="25739045"/>
<proteinExistence type="predicted"/>
<evidence type="ECO:0000313" key="1">
    <source>
        <dbReference type="EMBL" id="KIZ01794.1"/>
    </source>
</evidence>
<protein>
    <submittedName>
        <fullName evidence="1">Uncharacterized protein</fullName>
    </submittedName>
</protein>
<dbReference type="EMBL" id="KK101198">
    <property type="protein sequence ID" value="KIZ01794.1"/>
    <property type="molecule type" value="Genomic_DNA"/>
</dbReference>
<dbReference type="AlphaFoldDB" id="A0A0D2L3L3"/>
<dbReference type="RefSeq" id="XP_013900813.1">
    <property type="nucleotide sequence ID" value="XM_014045359.1"/>
</dbReference>
<evidence type="ECO:0000313" key="2">
    <source>
        <dbReference type="Proteomes" id="UP000054498"/>
    </source>
</evidence>